<comment type="caution">
    <text evidence="5">The sequence shown here is derived from an EMBL/GenBank/DDBJ whole genome shotgun (WGS) entry which is preliminary data.</text>
</comment>
<dbReference type="EMBL" id="VEPZ02001375">
    <property type="protein sequence ID" value="KAE8676820.1"/>
    <property type="molecule type" value="Genomic_DNA"/>
</dbReference>
<keyword evidence="3" id="KW-0949">S-adenosyl-L-methionine</keyword>
<dbReference type="PANTHER" id="PTHR11746">
    <property type="entry name" value="O-METHYLTRANSFERASE"/>
    <property type="match status" value="1"/>
</dbReference>
<dbReference type="InterPro" id="IPR016461">
    <property type="entry name" value="COMT-like"/>
</dbReference>
<evidence type="ECO:0000256" key="2">
    <source>
        <dbReference type="ARBA" id="ARBA00022679"/>
    </source>
</evidence>
<keyword evidence="1" id="KW-0489">Methyltransferase</keyword>
<dbReference type="PROSITE" id="PS51683">
    <property type="entry name" value="SAM_OMT_II"/>
    <property type="match status" value="1"/>
</dbReference>
<dbReference type="Gene3D" id="3.40.50.150">
    <property type="entry name" value="Vaccinia Virus protein VP39"/>
    <property type="match status" value="1"/>
</dbReference>
<proteinExistence type="predicted"/>
<gene>
    <name evidence="5" type="ORF">F3Y22_tig00111582pilonHSYRG01285</name>
</gene>
<dbReference type="GO" id="GO:0032259">
    <property type="term" value="P:methylation"/>
    <property type="evidence" value="ECO:0007669"/>
    <property type="project" value="UniProtKB-KW"/>
</dbReference>
<sequence length="152" mass="17325">MACNSRIVMRVVLKYYKGEFNNIETIVDVGGGWGAVVVEIVEAHLHIKGFNFDLPNIMAGAPEYPDVTHVGGDIFDTIPMNPDAIFLKKCKEILKNCRKASEERNGQLIIVDVVLRPESENLFDVEAQRYDLKMMVFFRVGRKEVKTNERSY</sequence>
<evidence type="ECO:0000256" key="3">
    <source>
        <dbReference type="ARBA" id="ARBA00022691"/>
    </source>
</evidence>
<name>A0A6A2Y0X1_HIBSY</name>
<organism evidence="5 6">
    <name type="scientific">Hibiscus syriacus</name>
    <name type="common">Rose of Sharon</name>
    <dbReference type="NCBI Taxonomy" id="106335"/>
    <lineage>
        <taxon>Eukaryota</taxon>
        <taxon>Viridiplantae</taxon>
        <taxon>Streptophyta</taxon>
        <taxon>Embryophyta</taxon>
        <taxon>Tracheophyta</taxon>
        <taxon>Spermatophyta</taxon>
        <taxon>Magnoliopsida</taxon>
        <taxon>eudicotyledons</taxon>
        <taxon>Gunneridae</taxon>
        <taxon>Pentapetalae</taxon>
        <taxon>rosids</taxon>
        <taxon>malvids</taxon>
        <taxon>Malvales</taxon>
        <taxon>Malvaceae</taxon>
        <taxon>Malvoideae</taxon>
        <taxon>Hibiscus</taxon>
    </lineage>
</organism>
<keyword evidence="2" id="KW-0808">Transferase</keyword>
<keyword evidence="6" id="KW-1185">Reference proteome</keyword>
<evidence type="ECO:0000313" key="6">
    <source>
        <dbReference type="Proteomes" id="UP000436088"/>
    </source>
</evidence>
<accession>A0A6A2Y0X1</accession>
<reference evidence="5" key="1">
    <citation type="submission" date="2019-09" db="EMBL/GenBank/DDBJ databases">
        <title>Draft genome information of white flower Hibiscus syriacus.</title>
        <authorList>
            <person name="Kim Y.-M."/>
        </authorList>
    </citation>
    <scope>NUCLEOTIDE SEQUENCE [LARGE SCALE GENOMIC DNA]</scope>
    <source>
        <strain evidence="5">YM2019G1</strain>
    </source>
</reference>
<dbReference type="GO" id="GO:0008171">
    <property type="term" value="F:O-methyltransferase activity"/>
    <property type="evidence" value="ECO:0007669"/>
    <property type="project" value="InterPro"/>
</dbReference>
<dbReference type="Pfam" id="PF00891">
    <property type="entry name" value="Methyltransf_2"/>
    <property type="match status" value="1"/>
</dbReference>
<dbReference type="SUPFAM" id="SSF53335">
    <property type="entry name" value="S-adenosyl-L-methionine-dependent methyltransferases"/>
    <property type="match status" value="1"/>
</dbReference>
<dbReference type="AlphaFoldDB" id="A0A6A2Y0X1"/>
<evidence type="ECO:0000313" key="5">
    <source>
        <dbReference type="EMBL" id="KAE8676820.1"/>
    </source>
</evidence>
<protein>
    <recommendedName>
        <fullName evidence="4">O-methyltransferase C-terminal domain-containing protein</fullName>
    </recommendedName>
</protein>
<dbReference type="Proteomes" id="UP000436088">
    <property type="component" value="Unassembled WGS sequence"/>
</dbReference>
<dbReference type="InterPro" id="IPR001077">
    <property type="entry name" value="COMT_C"/>
</dbReference>
<evidence type="ECO:0000256" key="1">
    <source>
        <dbReference type="ARBA" id="ARBA00022603"/>
    </source>
</evidence>
<evidence type="ECO:0000259" key="4">
    <source>
        <dbReference type="Pfam" id="PF00891"/>
    </source>
</evidence>
<dbReference type="InterPro" id="IPR029063">
    <property type="entry name" value="SAM-dependent_MTases_sf"/>
</dbReference>
<feature type="domain" description="O-methyltransferase C-terminal" evidence="4">
    <location>
        <begin position="4"/>
        <end position="143"/>
    </location>
</feature>